<feature type="compositionally biased region" description="Basic and acidic residues" evidence="1">
    <location>
        <begin position="134"/>
        <end position="152"/>
    </location>
</feature>
<reference evidence="3" key="1">
    <citation type="journal article" date="2017" name="Genome Biol. Evol.">
        <title>The complete genome sequence of the phytopathogenic fungus Sclerotinia sclerotiorum reveals insights into the genome architecture of broad host range pathogens.</title>
        <authorList>
            <person name="Derbyshire M."/>
            <person name="Denton-Giles M."/>
            <person name="Hegedus D."/>
            <person name="Seifbarghy S."/>
            <person name="Rollins J."/>
            <person name="van Kan J."/>
            <person name="Seidl M.F."/>
            <person name="Faino L."/>
            <person name="Mbengue M."/>
            <person name="Navaud O."/>
            <person name="Raffaele S."/>
            <person name="Hammond-Kosack K."/>
            <person name="Heard S."/>
            <person name="Oliver R."/>
        </authorList>
    </citation>
    <scope>NUCLEOTIDE SEQUENCE [LARGE SCALE GENOMIC DNA]</scope>
    <source>
        <strain evidence="3">ATCC 18683 / 1980 / Ss-1</strain>
    </source>
</reference>
<proteinExistence type="predicted"/>
<evidence type="ECO:0000313" key="2">
    <source>
        <dbReference type="EMBL" id="APA09085.1"/>
    </source>
</evidence>
<organism evidence="2 3">
    <name type="scientific">Sclerotinia sclerotiorum (strain ATCC 18683 / 1980 / Ss-1)</name>
    <name type="common">White mold</name>
    <name type="synonym">Whetzelinia sclerotiorum</name>
    <dbReference type="NCBI Taxonomy" id="665079"/>
    <lineage>
        <taxon>Eukaryota</taxon>
        <taxon>Fungi</taxon>
        <taxon>Dikarya</taxon>
        <taxon>Ascomycota</taxon>
        <taxon>Pezizomycotina</taxon>
        <taxon>Leotiomycetes</taxon>
        <taxon>Helotiales</taxon>
        <taxon>Sclerotiniaceae</taxon>
        <taxon>Sclerotinia</taxon>
    </lineage>
</organism>
<name>A0A1D9Q2A5_SCLS1</name>
<feature type="region of interest" description="Disordered" evidence="1">
    <location>
        <begin position="67"/>
        <end position="254"/>
    </location>
</feature>
<dbReference type="AlphaFoldDB" id="A0A1D9Q2A5"/>
<dbReference type="OrthoDB" id="10591336at2759"/>
<sequence length="359" mass="39089">MANQTSIWRSISWSKKNKSKPPNKDLPELDTSLANAKINSTTDPLTPPAYFEAISPRTVVDTNRRVGYGGLITPPPSPEGGISVDREFGVGYEDGGRDGGGGVGDGEGSGDREGSGEGSGVGEGSSGRNGSSQENEKSFQRSIDRDIKRMVEGPDTPNPVSSEYTEEVFELADGEKGGKRSIWRNLWRGIGIGKGKANDGSPSDSVQFNTVKWDPKEMGNDEGQDKEKKGVKQRSKSDGQAKRPKNIGGKEEISVKRRWTFPGFRKNTLGAVGAEGVEGESERLERERKEERQKRSIEHKKKYPNSVLDDIKDEYSDYKKIASSQLDEFVQAGKNLEAEAKAKAAAKAKAKARVPSRVP</sequence>
<evidence type="ECO:0000256" key="1">
    <source>
        <dbReference type="SAM" id="MobiDB-lite"/>
    </source>
</evidence>
<protein>
    <submittedName>
        <fullName evidence="2">Uncharacterized protein</fullName>
    </submittedName>
</protein>
<evidence type="ECO:0000313" key="3">
    <source>
        <dbReference type="Proteomes" id="UP000177798"/>
    </source>
</evidence>
<dbReference type="RefSeq" id="XP_001596746.1">
    <property type="nucleotide sequence ID" value="XM_001596696.1"/>
</dbReference>
<accession>A0A1D9Q2A5</accession>
<feature type="region of interest" description="Disordered" evidence="1">
    <location>
        <begin position="1"/>
        <end position="29"/>
    </location>
</feature>
<feature type="compositionally biased region" description="Basic and acidic residues" evidence="1">
    <location>
        <begin position="280"/>
        <end position="296"/>
    </location>
</feature>
<feature type="compositionally biased region" description="Low complexity" evidence="1">
    <location>
        <begin position="1"/>
        <end position="14"/>
    </location>
</feature>
<dbReference type="EMBL" id="CP017817">
    <property type="protein sequence ID" value="APA09085.1"/>
    <property type="molecule type" value="Genomic_DNA"/>
</dbReference>
<dbReference type="Proteomes" id="UP000177798">
    <property type="component" value="Chromosome 4"/>
</dbReference>
<gene>
    <name evidence="2" type="ORF">sscle_04g038550</name>
</gene>
<feature type="compositionally biased region" description="Polar residues" evidence="1">
    <location>
        <begin position="200"/>
        <end position="210"/>
    </location>
</feature>
<feature type="compositionally biased region" description="Gly residues" evidence="1">
    <location>
        <begin position="98"/>
        <end position="107"/>
    </location>
</feature>
<feature type="region of interest" description="Disordered" evidence="1">
    <location>
        <begin position="275"/>
        <end position="301"/>
    </location>
</feature>
<feature type="compositionally biased region" description="Gly residues" evidence="1">
    <location>
        <begin position="116"/>
        <end position="127"/>
    </location>
</feature>
<dbReference type="VEuPathDB" id="FungiDB:sscle_04g038550"/>
<feature type="compositionally biased region" description="Basic and acidic residues" evidence="1">
    <location>
        <begin position="213"/>
        <end position="241"/>
    </location>
</feature>
<dbReference type="KEGG" id="ssl:SS1G_02969"/>